<dbReference type="PATRIC" id="fig|1299334.3.peg.7974"/>
<dbReference type="InterPro" id="IPR036250">
    <property type="entry name" value="AcylCo_DH-like_C"/>
</dbReference>
<dbReference type="InterPro" id="IPR009075">
    <property type="entry name" value="AcylCo_DH/oxidase_C"/>
</dbReference>
<dbReference type="GO" id="GO:0016627">
    <property type="term" value="F:oxidoreductase activity, acting on the CH-CH group of donors"/>
    <property type="evidence" value="ECO:0007669"/>
    <property type="project" value="InterPro"/>
</dbReference>
<evidence type="ECO:0000259" key="2">
    <source>
        <dbReference type="Pfam" id="PF00441"/>
    </source>
</evidence>
<feature type="domain" description="Acyl-CoA dehydrogenase/oxidase C-terminal" evidence="2">
    <location>
        <begin position="2"/>
        <end position="52"/>
    </location>
</feature>
<dbReference type="Pfam" id="PF00441">
    <property type="entry name" value="Acyl-CoA_dh_1"/>
    <property type="match status" value="1"/>
</dbReference>
<dbReference type="EMBL" id="JAOB01000073">
    <property type="protein sequence ID" value="EUA19210.1"/>
    <property type="molecule type" value="Genomic_DNA"/>
</dbReference>
<dbReference type="AlphaFoldDB" id="X7ZKV0"/>
<organism evidence="3">
    <name type="scientific">Mycobacterium xenopi 4042</name>
    <dbReference type="NCBI Taxonomy" id="1299334"/>
    <lineage>
        <taxon>Bacteria</taxon>
        <taxon>Bacillati</taxon>
        <taxon>Actinomycetota</taxon>
        <taxon>Actinomycetes</taxon>
        <taxon>Mycobacteriales</taxon>
        <taxon>Mycobacteriaceae</taxon>
        <taxon>Mycobacterium</taxon>
    </lineage>
</organism>
<proteinExistence type="predicted"/>
<comment type="caution">
    <text evidence="3">The sequence shown here is derived from an EMBL/GenBank/DDBJ whole genome shotgun (WGS) entry which is preliminary data.</text>
</comment>
<accession>X7ZKV0</accession>
<name>X7ZKV0_MYCXE</name>
<dbReference type="Gene3D" id="1.20.140.10">
    <property type="entry name" value="Butyryl-CoA Dehydrogenase, subunit A, domain 3"/>
    <property type="match status" value="1"/>
</dbReference>
<evidence type="ECO:0000256" key="1">
    <source>
        <dbReference type="ARBA" id="ARBA00022630"/>
    </source>
</evidence>
<sequence>MARRAKSRFTQGSSLADKQLVQAFIADSYTELMPFRLAVLHAAWLCDTVGSMPPAPRSQCARSWPRRCSNRLACGRSRCTAPWGSPTSCH</sequence>
<protein>
    <submittedName>
        <fullName evidence="3">Acyl-CoA dehydrogenase, C-terminal domain protein</fullName>
    </submittedName>
</protein>
<evidence type="ECO:0000313" key="3">
    <source>
        <dbReference type="EMBL" id="EUA19210.1"/>
    </source>
</evidence>
<reference evidence="3" key="1">
    <citation type="submission" date="2014-01" db="EMBL/GenBank/DDBJ databases">
        <authorList>
            <person name="Brown-Elliot B."/>
            <person name="Wallace R."/>
            <person name="Lenaerts A."/>
            <person name="Ordway D."/>
            <person name="DeGroote M.A."/>
            <person name="Parker T."/>
            <person name="Sizemore C."/>
            <person name="Tallon L.J."/>
            <person name="Sadzewicz L.K."/>
            <person name="Sengamalay N."/>
            <person name="Fraser C.M."/>
            <person name="Hine E."/>
            <person name="Shefchek K.A."/>
            <person name="Das S.P."/>
            <person name="Tettelin H."/>
        </authorList>
    </citation>
    <scope>NUCLEOTIDE SEQUENCE [LARGE SCALE GENOMIC DNA]</scope>
    <source>
        <strain evidence="3">4042</strain>
    </source>
</reference>
<dbReference type="SUPFAM" id="SSF47203">
    <property type="entry name" value="Acyl-CoA dehydrogenase C-terminal domain-like"/>
    <property type="match status" value="1"/>
</dbReference>
<keyword evidence="1" id="KW-0285">Flavoprotein</keyword>
<gene>
    <name evidence="3" type="ORF">I553_10368</name>
</gene>